<dbReference type="AlphaFoldDB" id="V6S534"/>
<dbReference type="Proteomes" id="UP000319848">
    <property type="component" value="Unassembled WGS sequence"/>
</dbReference>
<evidence type="ECO:0000256" key="1">
    <source>
        <dbReference type="SAM" id="Phobius"/>
    </source>
</evidence>
<proteinExistence type="predicted"/>
<keyword evidence="3" id="KW-1185">Reference proteome</keyword>
<organism evidence="2 3">
    <name type="scientific">Flavobacterium cauense R2A-7</name>
    <dbReference type="NCBI Taxonomy" id="1341154"/>
    <lineage>
        <taxon>Bacteria</taxon>
        <taxon>Pseudomonadati</taxon>
        <taxon>Bacteroidota</taxon>
        <taxon>Flavobacteriia</taxon>
        <taxon>Flavobacteriales</taxon>
        <taxon>Flavobacteriaceae</taxon>
        <taxon>Flavobacterium</taxon>
    </lineage>
</organism>
<dbReference type="EMBL" id="VLKQ01000002">
    <property type="protein sequence ID" value="TWI14620.1"/>
    <property type="molecule type" value="Genomic_DNA"/>
</dbReference>
<keyword evidence="1" id="KW-0472">Membrane</keyword>
<comment type="caution">
    <text evidence="2">The sequence shown here is derived from an EMBL/GenBank/DDBJ whole genome shotgun (WGS) entry which is preliminary data.</text>
</comment>
<feature type="transmembrane region" description="Helical" evidence="1">
    <location>
        <begin position="6"/>
        <end position="24"/>
    </location>
</feature>
<evidence type="ECO:0000313" key="2">
    <source>
        <dbReference type="EMBL" id="TWI14620.1"/>
    </source>
</evidence>
<protein>
    <submittedName>
        <fullName evidence="2">Uncharacterized protein</fullName>
    </submittedName>
</protein>
<reference evidence="2 3" key="1">
    <citation type="journal article" date="2015" name="Stand. Genomic Sci.">
        <title>Genomic Encyclopedia of Bacterial and Archaeal Type Strains, Phase III: the genomes of soil and plant-associated and newly described type strains.</title>
        <authorList>
            <person name="Whitman W.B."/>
            <person name="Woyke T."/>
            <person name="Klenk H.P."/>
            <person name="Zhou Y."/>
            <person name="Lilburn T.G."/>
            <person name="Beck B.J."/>
            <person name="De Vos P."/>
            <person name="Vandamme P."/>
            <person name="Eisen J.A."/>
            <person name="Garrity G."/>
            <person name="Hugenholtz P."/>
            <person name="Kyrpides N.C."/>
        </authorList>
    </citation>
    <scope>NUCLEOTIDE SEQUENCE [LARGE SCALE GENOMIC DNA]</scope>
    <source>
        <strain evidence="2 3">CGMCC 1.7270</strain>
    </source>
</reference>
<evidence type="ECO:0000313" key="3">
    <source>
        <dbReference type="Proteomes" id="UP000319848"/>
    </source>
</evidence>
<sequence>MIYFLFFLMLVLMSVVVSLFFHYLKMKRQHSNHIRKMELIQTSLQQQQLYLKDKLQLLSNYNSDYLKRIKVLGNEIVSLQKTTMELLSKKNKP</sequence>
<keyword evidence="1" id="KW-0812">Transmembrane</keyword>
<gene>
    <name evidence="2" type="ORF">IP98_00583</name>
</gene>
<accession>V6S534</accession>
<keyword evidence="1" id="KW-1133">Transmembrane helix</keyword>
<dbReference type="STRING" id="1341154.FCR2A7T_16590"/>
<name>V6S534_9FLAO</name>